<evidence type="ECO:0000313" key="4">
    <source>
        <dbReference type="WBParaSite" id="HPLM_0000039501-mRNA-1"/>
    </source>
</evidence>
<dbReference type="OrthoDB" id="5855915at2759"/>
<dbReference type="WBParaSite" id="HPLM_0000039501-mRNA-1">
    <property type="protein sequence ID" value="HPLM_0000039501-mRNA-1"/>
    <property type="gene ID" value="HPLM_0000039501"/>
</dbReference>
<evidence type="ECO:0000313" key="2">
    <source>
        <dbReference type="EMBL" id="VDO05278.1"/>
    </source>
</evidence>
<evidence type="ECO:0000313" key="3">
    <source>
        <dbReference type="Proteomes" id="UP000268014"/>
    </source>
</evidence>
<reference evidence="4" key="1">
    <citation type="submission" date="2017-02" db="UniProtKB">
        <authorList>
            <consortium name="WormBaseParasite"/>
        </authorList>
    </citation>
    <scope>IDENTIFICATION</scope>
</reference>
<feature type="region of interest" description="Disordered" evidence="1">
    <location>
        <begin position="23"/>
        <end position="45"/>
    </location>
</feature>
<protein>
    <submittedName>
        <fullName evidence="4">DUF805 domain-containing protein</fullName>
    </submittedName>
</protein>
<dbReference type="AlphaFoldDB" id="A0A0N4VSX8"/>
<dbReference type="EMBL" id="UZAF01000264">
    <property type="protein sequence ID" value="VDO05278.1"/>
    <property type="molecule type" value="Genomic_DNA"/>
</dbReference>
<keyword evidence="3" id="KW-1185">Reference proteome</keyword>
<feature type="compositionally biased region" description="Polar residues" evidence="1">
    <location>
        <begin position="35"/>
        <end position="45"/>
    </location>
</feature>
<name>A0A0N4VSX8_HAEPC</name>
<reference evidence="2 3" key="2">
    <citation type="submission" date="2018-11" db="EMBL/GenBank/DDBJ databases">
        <authorList>
            <consortium name="Pathogen Informatics"/>
        </authorList>
    </citation>
    <scope>NUCLEOTIDE SEQUENCE [LARGE SCALE GENOMIC DNA]</scope>
    <source>
        <strain evidence="2 3">MHpl1</strain>
    </source>
</reference>
<accession>A0A0N4VSX8</accession>
<proteinExistence type="predicted"/>
<gene>
    <name evidence="2" type="ORF">HPLM_LOCUS396</name>
</gene>
<sequence length="45" mass="5117">MFIYTAGILSVFYMVIVGYEQKPQSDDDDVEKNGVNDSKQQESNL</sequence>
<dbReference type="Proteomes" id="UP000268014">
    <property type="component" value="Unassembled WGS sequence"/>
</dbReference>
<evidence type="ECO:0000256" key="1">
    <source>
        <dbReference type="SAM" id="MobiDB-lite"/>
    </source>
</evidence>
<organism evidence="4">
    <name type="scientific">Haemonchus placei</name>
    <name type="common">Barber's pole worm</name>
    <dbReference type="NCBI Taxonomy" id="6290"/>
    <lineage>
        <taxon>Eukaryota</taxon>
        <taxon>Metazoa</taxon>
        <taxon>Ecdysozoa</taxon>
        <taxon>Nematoda</taxon>
        <taxon>Chromadorea</taxon>
        <taxon>Rhabditida</taxon>
        <taxon>Rhabditina</taxon>
        <taxon>Rhabditomorpha</taxon>
        <taxon>Strongyloidea</taxon>
        <taxon>Trichostrongylidae</taxon>
        <taxon>Haemonchus</taxon>
    </lineage>
</organism>